<feature type="transmembrane region" description="Helical" evidence="5">
    <location>
        <begin position="157"/>
        <end position="180"/>
    </location>
</feature>
<feature type="transmembrane region" description="Helical" evidence="5">
    <location>
        <begin position="44"/>
        <end position="62"/>
    </location>
</feature>
<dbReference type="PANTHER" id="PTHR30249:SF0">
    <property type="entry name" value="PLASTIDAL GLYCOLATE_GLYCERATE TRANSLOCATOR 1, CHLOROPLASTIC"/>
    <property type="match status" value="1"/>
</dbReference>
<reference evidence="6 7" key="1">
    <citation type="submission" date="2018-11" db="EMBL/GenBank/DDBJ databases">
        <authorList>
            <person name="Li F."/>
        </authorList>
    </citation>
    <scope>NUCLEOTIDE SEQUENCE [LARGE SCALE GENOMIC DNA]</scope>
    <source>
        <strain evidence="6 7">KIS18-7</strain>
    </source>
</reference>
<feature type="transmembrane region" description="Helical" evidence="5">
    <location>
        <begin position="74"/>
        <end position="91"/>
    </location>
</feature>
<feature type="transmembrane region" description="Helical" evidence="5">
    <location>
        <begin position="12"/>
        <end position="32"/>
    </location>
</feature>
<protein>
    <submittedName>
        <fullName evidence="6">LrgB family protein</fullName>
    </submittedName>
</protein>
<keyword evidence="2 5" id="KW-0812">Transmembrane</keyword>
<keyword evidence="7" id="KW-1185">Reference proteome</keyword>
<evidence type="ECO:0000256" key="3">
    <source>
        <dbReference type="ARBA" id="ARBA00022989"/>
    </source>
</evidence>
<gene>
    <name evidence="6" type="ORF">EFL95_01465</name>
</gene>
<evidence type="ECO:0000256" key="2">
    <source>
        <dbReference type="ARBA" id="ARBA00022692"/>
    </source>
</evidence>
<accession>A0A3N0DZM9</accession>
<proteinExistence type="predicted"/>
<comment type="subcellular location">
    <subcellularLocation>
        <location evidence="1">Membrane</location>
        <topology evidence="1">Multi-pass membrane protein</topology>
    </subcellularLocation>
</comment>
<keyword evidence="3 5" id="KW-1133">Transmembrane helix</keyword>
<feature type="transmembrane region" description="Helical" evidence="5">
    <location>
        <begin position="103"/>
        <end position="123"/>
    </location>
</feature>
<dbReference type="GO" id="GO:0016020">
    <property type="term" value="C:membrane"/>
    <property type="evidence" value="ECO:0007669"/>
    <property type="project" value="UniProtKB-SubCell"/>
</dbReference>
<comment type="caution">
    <text evidence="6">The sequence shown here is derived from an EMBL/GenBank/DDBJ whole genome shotgun (WGS) entry which is preliminary data.</text>
</comment>
<evidence type="ECO:0000313" key="7">
    <source>
        <dbReference type="Proteomes" id="UP000277094"/>
    </source>
</evidence>
<keyword evidence="4 5" id="KW-0472">Membrane</keyword>
<dbReference type="PANTHER" id="PTHR30249">
    <property type="entry name" value="PUTATIVE SEROTONIN TRANSPORTER"/>
    <property type="match status" value="1"/>
</dbReference>
<dbReference type="EMBL" id="RJSG01000001">
    <property type="protein sequence ID" value="RNL81075.1"/>
    <property type="molecule type" value="Genomic_DNA"/>
</dbReference>
<feature type="transmembrane region" description="Helical" evidence="5">
    <location>
        <begin position="215"/>
        <end position="239"/>
    </location>
</feature>
<dbReference type="RefSeq" id="WP_123232280.1">
    <property type="nucleotide sequence ID" value="NZ_RJSG01000001.1"/>
</dbReference>
<evidence type="ECO:0000256" key="5">
    <source>
        <dbReference type="SAM" id="Phobius"/>
    </source>
</evidence>
<organism evidence="6 7">
    <name type="scientific">Nocardioides marmorisolisilvae</name>
    <dbReference type="NCBI Taxonomy" id="1542737"/>
    <lineage>
        <taxon>Bacteria</taxon>
        <taxon>Bacillati</taxon>
        <taxon>Actinomycetota</taxon>
        <taxon>Actinomycetes</taxon>
        <taxon>Propionibacteriales</taxon>
        <taxon>Nocardioidaceae</taxon>
        <taxon>Nocardioides</taxon>
    </lineage>
</organism>
<dbReference type="Proteomes" id="UP000277094">
    <property type="component" value="Unassembled WGS sequence"/>
</dbReference>
<dbReference type="AlphaFoldDB" id="A0A3N0DZM9"/>
<name>A0A3N0DZM9_9ACTN</name>
<dbReference type="OrthoDB" id="9811701at2"/>
<evidence type="ECO:0000313" key="6">
    <source>
        <dbReference type="EMBL" id="RNL81075.1"/>
    </source>
</evidence>
<dbReference type="Pfam" id="PF04172">
    <property type="entry name" value="LrgB"/>
    <property type="match status" value="1"/>
</dbReference>
<evidence type="ECO:0000256" key="4">
    <source>
        <dbReference type="ARBA" id="ARBA00023136"/>
    </source>
</evidence>
<sequence length="240" mass="24930">MTPLALHGQETWDWLTTSPLFGITLTLAGYALGRWLHHRTGSPVFQPVLVAIVVIVAVLKLGDVSYADYLTGGSYVGFWLGPATVALALPLHHEWHLVRRAAVPILTGVVVGTVVSICSAILVTDLAGGNRELQLTMAPKAATTPVSLALSSQIGGIPALTAVLTILAGITGAILGPWVLDRIGVRDPRARGIAMGSVTHGIGTARALAESRTEGAFSALCMGLAAVATSVLVPIVVLWI</sequence>
<evidence type="ECO:0000256" key="1">
    <source>
        <dbReference type="ARBA" id="ARBA00004141"/>
    </source>
</evidence>
<dbReference type="InterPro" id="IPR007300">
    <property type="entry name" value="CidB/LrgB"/>
</dbReference>